<keyword evidence="4 8" id="KW-0540">Nuclease</keyword>
<sequence length="799" mass="89969">MKQKIVARQIKAELTEAPQGKTTQELSQALGFDHGEDFADFVKLIAHLEATGQIEISAQGKIRLPMTNQVVTGHFSQNDKGFGFVSVENYDDDIFIPKQATGNALNGDTVEVTISQAKQEGSDKSAEGEITAIIERHTSRVIGEFTAFDDHLRAETGFYGGIKAQNKGFDRIDIFVKEDGLHPVTGEIVALDIDDYPSSDHPHRVTGQVVKQLGHKDEPGVDILAILNLFDIPVEFPEAVKKQADQVPESISDQDLSGRLDLRDLLTITIDGADAKDLDDAISMEKLSNGNQRLGVHIADVSHYVTKNSPIDQEAFERGTSVYLTDRVVPMLPQRLSNGICSLHPNVDRLTLSCLMEVNQQGVVVDYQIQPSIINSDYRMTYSAVNDMLEDHNANQIDHYQAIYPMLLAMQDLHFKLYDRREARGAINFDTPESEIEVDRDGKPLAIHLRERGVGEMMIESFMLLANETVAKHFTQKSLPFIYRIHEHPDADRLQRFLEFVTNFGLFIKGTKDDMKPKNLQKILHEVEDETFGPVVKMMLLRSMQQAKYAVTPIGHYGLAAEDYTHFTSPIRRYPDLIVHRLIHTYAKKKPNKDQAARLTLDLEEIADQSSKMERRSIEAERETDSLKKTEFMLDKVGMTFTGIVSSVTGFGFFVELDNTVEGLVHISTLDDDYYHYVARQLVLIGEHTGNTYKIGDRVQVKLVKTDLDSREIDFEIVPDKNANKNKGKFGKRNTAHKVGKHGKKLGKGQTKGQFKGKNAKGKNKAKSHNRKNNSNSKGKGRNKGKNQKKAFKIRRKRK</sequence>
<feature type="domain" description="S1 motif" evidence="11">
    <location>
        <begin position="638"/>
        <end position="718"/>
    </location>
</feature>
<dbReference type="Gene3D" id="2.40.50.140">
    <property type="entry name" value="Nucleic acid-binding proteins"/>
    <property type="match status" value="2"/>
</dbReference>
<dbReference type="Pfam" id="PF00575">
    <property type="entry name" value="S1"/>
    <property type="match status" value="1"/>
</dbReference>
<keyword evidence="7 8" id="KW-0694">RNA-binding</keyword>
<reference evidence="12" key="1">
    <citation type="submission" date="2022-12" db="EMBL/GenBank/DDBJ databases">
        <title>Description and comparative metabolic analysis of Aerococcus sp. nov., isolated from the feces of a pig.</title>
        <authorList>
            <person name="Chang Y.-H."/>
        </authorList>
    </citation>
    <scope>NUCLEOTIDE SEQUENCE</scope>
    <source>
        <strain evidence="12">YH-aer222</strain>
    </source>
</reference>
<dbReference type="SMART" id="SM00316">
    <property type="entry name" value="S1"/>
    <property type="match status" value="1"/>
</dbReference>
<evidence type="ECO:0000256" key="1">
    <source>
        <dbReference type="ARBA" id="ARBA00001849"/>
    </source>
</evidence>
<dbReference type="InterPro" id="IPR040476">
    <property type="entry name" value="CSD2"/>
</dbReference>
<feature type="compositionally biased region" description="Low complexity" evidence="10">
    <location>
        <begin position="748"/>
        <end position="757"/>
    </location>
</feature>
<dbReference type="PROSITE" id="PS01175">
    <property type="entry name" value="RIBONUCLEASE_II"/>
    <property type="match status" value="1"/>
</dbReference>
<dbReference type="GO" id="GO:0008859">
    <property type="term" value="F:exoribonuclease II activity"/>
    <property type="evidence" value="ECO:0007669"/>
    <property type="project" value="UniProtKB-UniRule"/>
</dbReference>
<feature type="region of interest" description="Disordered" evidence="10">
    <location>
        <begin position="722"/>
        <end position="799"/>
    </location>
</feature>
<dbReference type="GO" id="GO:0006402">
    <property type="term" value="P:mRNA catabolic process"/>
    <property type="evidence" value="ECO:0007669"/>
    <property type="project" value="TreeGrafter"/>
</dbReference>
<proteinExistence type="inferred from homology"/>
<accession>A0A9X3FLX5</accession>
<dbReference type="InterPro" id="IPR013223">
    <property type="entry name" value="RNase_B_OB_dom"/>
</dbReference>
<evidence type="ECO:0000256" key="8">
    <source>
        <dbReference type="HAMAP-Rule" id="MF_01895"/>
    </source>
</evidence>
<keyword evidence="3 8" id="KW-0963">Cytoplasm</keyword>
<dbReference type="NCBIfam" id="TIGR02063">
    <property type="entry name" value="RNase_R"/>
    <property type="match status" value="1"/>
</dbReference>
<dbReference type="InterPro" id="IPR022966">
    <property type="entry name" value="RNase_II/R_CS"/>
</dbReference>
<dbReference type="Proteomes" id="UP001146670">
    <property type="component" value="Unassembled WGS sequence"/>
</dbReference>
<comment type="similarity">
    <text evidence="8">Belongs to the RNR ribonuclease family. RNase R subfamily.</text>
</comment>
<dbReference type="PANTHER" id="PTHR23355:SF9">
    <property type="entry name" value="DIS3-LIKE EXONUCLEASE 2"/>
    <property type="match status" value="1"/>
</dbReference>
<feature type="compositionally biased region" description="Basic residues" evidence="10">
    <location>
        <begin position="758"/>
        <end position="772"/>
    </location>
</feature>
<dbReference type="HAMAP" id="MF_01895">
    <property type="entry name" value="RNase_R"/>
    <property type="match status" value="1"/>
</dbReference>
<dbReference type="AlphaFoldDB" id="A0A9X3FLX5"/>
<keyword evidence="9" id="KW-0175">Coiled coil</keyword>
<dbReference type="InterPro" id="IPR011805">
    <property type="entry name" value="RNase_R"/>
</dbReference>
<dbReference type="InterPro" id="IPR003029">
    <property type="entry name" value="S1_domain"/>
</dbReference>
<evidence type="ECO:0000256" key="3">
    <source>
        <dbReference type="ARBA" id="ARBA00022490"/>
    </source>
</evidence>
<keyword evidence="6 8" id="KW-0269">Exonuclease</keyword>
<dbReference type="Pfam" id="PF17876">
    <property type="entry name" value="CSD2"/>
    <property type="match status" value="1"/>
</dbReference>
<evidence type="ECO:0000256" key="2">
    <source>
        <dbReference type="ARBA" id="ARBA00004496"/>
    </source>
</evidence>
<gene>
    <name evidence="8 12" type="primary">rnr</name>
    <name evidence="12" type="ORF">OW157_01495</name>
</gene>
<dbReference type="Pfam" id="PF00773">
    <property type="entry name" value="RNB"/>
    <property type="match status" value="1"/>
</dbReference>
<dbReference type="GO" id="GO:0003723">
    <property type="term" value="F:RNA binding"/>
    <property type="evidence" value="ECO:0007669"/>
    <property type="project" value="UniProtKB-UniRule"/>
</dbReference>
<evidence type="ECO:0000259" key="11">
    <source>
        <dbReference type="PROSITE" id="PS50126"/>
    </source>
</evidence>
<organism evidence="12 13">
    <name type="scientific">Aerococcus kribbianus</name>
    <dbReference type="NCBI Taxonomy" id="2999064"/>
    <lineage>
        <taxon>Bacteria</taxon>
        <taxon>Bacillati</taxon>
        <taxon>Bacillota</taxon>
        <taxon>Bacilli</taxon>
        <taxon>Lactobacillales</taxon>
        <taxon>Aerococcaceae</taxon>
        <taxon>Aerococcus</taxon>
    </lineage>
</organism>
<comment type="subcellular location">
    <subcellularLocation>
        <location evidence="2 8">Cytoplasm</location>
    </subcellularLocation>
</comment>
<evidence type="ECO:0000313" key="13">
    <source>
        <dbReference type="Proteomes" id="UP001146670"/>
    </source>
</evidence>
<evidence type="ECO:0000313" key="12">
    <source>
        <dbReference type="EMBL" id="MCZ0725240.1"/>
    </source>
</evidence>
<evidence type="ECO:0000256" key="7">
    <source>
        <dbReference type="ARBA" id="ARBA00022884"/>
    </source>
</evidence>
<dbReference type="InterPro" id="IPR004476">
    <property type="entry name" value="RNase_II/RNase_R"/>
</dbReference>
<keyword evidence="5 8" id="KW-0378">Hydrolase</keyword>
<evidence type="ECO:0000256" key="10">
    <source>
        <dbReference type="SAM" id="MobiDB-lite"/>
    </source>
</evidence>
<evidence type="ECO:0000256" key="5">
    <source>
        <dbReference type="ARBA" id="ARBA00022801"/>
    </source>
</evidence>
<dbReference type="EMBL" id="JAPRFR010000001">
    <property type="protein sequence ID" value="MCZ0725240.1"/>
    <property type="molecule type" value="Genomic_DNA"/>
</dbReference>
<comment type="caution">
    <text evidence="12">The sequence shown here is derived from an EMBL/GenBank/DDBJ whole genome shotgun (WGS) entry which is preliminary data.</text>
</comment>
<dbReference type="InterPro" id="IPR001900">
    <property type="entry name" value="RNase_II/R"/>
</dbReference>
<dbReference type="PANTHER" id="PTHR23355">
    <property type="entry name" value="RIBONUCLEASE"/>
    <property type="match status" value="1"/>
</dbReference>
<evidence type="ECO:0000256" key="4">
    <source>
        <dbReference type="ARBA" id="ARBA00022722"/>
    </source>
</evidence>
<comment type="catalytic activity">
    <reaction evidence="1 8">
        <text>Exonucleolytic cleavage in the 3'- to 5'-direction to yield nucleoside 5'-phosphates.</text>
        <dbReference type="EC" id="3.1.13.1"/>
    </reaction>
</comment>
<dbReference type="EC" id="3.1.13.1" evidence="8"/>
<protein>
    <recommendedName>
        <fullName evidence="8">Ribonuclease R</fullName>
        <shortName evidence="8">RNase R</shortName>
        <ecNumber evidence="8">3.1.13.1</ecNumber>
    </recommendedName>
</protein>
<dbReference type="Pfam" id="PF08206">
    <property type="entry name" value="OB_RNB"/>
    <property type="match status" value="1"/>
</dbReference>
<dbReference type="InterPro" id="IPR050180">
    <property type="entry name" value="RNR_Ribonuclease"/>
</dbReference>
<dbReference type="GO" id="GO:0005829">
    <property type="term" value="C:cytosol"/>
    <property type="evidence" value="ECO:0007669"/>
    <property type="project" value="TreeGrafter"/>
</dbReference>
<evidence type="ECO:0000256" key="9">
    <source>
        <dbReference type="SAM" id="Coils"/>
    </source>
</evidence>
<dbReference type="SMART" id="SM00955">
    <property type="entry name" value="RNB"/>
    <property type="match status" value="1"/>
</dbReference>
<dbReference type="CDD" id="cd04471">
    <property type="entry name" value="S1_RNase_R"/>
    <property type="match status" value="1"/>
</dbReference>
<feature type="compositionally biased region" description="Basic residues" evidence="10">
    <location>
        <begin position="724"/>
        <end position="747"/>
    </location>
</feature>
<dbReference type="InterPro" id="IPR012340">
    <property type="entry name" value="NA-bd_OB-fold"/>
</dbReference>
<feature type="compositionally biased region" description="Basic residues" evidence="10">
    <location>
        <begin position="779"/>
        <end position="799"/>
    </location>
</feature>
<name>A0A9X3FLX5_9LACT</name>
<dbReference type="NCBIfam" id="TIGR00358">
    <property type="entry name" value="3_prime_RNase"/>
    <property type="match status" value="1"/>
</dbReference>
<comment type="function">
    <text evidence="8">3'-5' exoribonuclease that releases 5'-nucleoside monophosphates and is involved in maturation of structured RNAs.</text>
</comment>
<dbReference type="SUPFAM" id="SSF50249">
    <property type="entry name" value="Nucleic acid-binding proteins"/>
    <property type="match status" value="4"/>
</dbReference>
<feature type="coiled-coil region" evidence="9">
    <location>
        <begin position="596"/>
        <end position="623"/>
    </location>
</feature>
<evidence type="ECO:0000256" key="6">
    <source>
        <dbReference type="ARBA" id="ARBA00022839"/>
    </source>
</evidence>
<keyword evidence="13" id="KW-1185">Reference proteome</keyword>
<dbReference type="RefSeq" id="WP_268751564.1">
    <property type="nucleotide sequence ID" value="NZ_JAPRFQ010000001.1"/>
</dbReference>
<dbReference type="PROSITE" id="PS50126">
    <property type="entry name" value="S1"/>
    <property type="match status" value="1"/>
</dbReference>